<evidence type="ECO:0000256" key="7">
    <source>
        <dbReference type="SAM" id="Phobius"/>
    </source>
</evidence>
<evidence type="ECO:0000256" key="1">
    <source>
        <dbReference type="ARBA" id="ARBA00004651"/>
    </source>
</evidence>
<dbReference type="AlphaFoldDB" id="A0A9X1Y652"/>
<feature type="transmembrane region" description="Helical" evidence="7">
    <location>
        <begin position="137"/>
        <end position="156"/>
    </location>
</feature>
<feature type="transmembrane region" description="Helical" evidence="7">
    <location>
        <begin position="43"/>
        <end position="62"/>
    </location>
</feature>
<protein>
    <submittedName>
        <fullName evidence="9">FUSC family protein</fullName>
    </submittedName>
</protein>
<dbReference type="PANTHER" id="PTHR30509:SF9">
    <property type="entry name" value="MULTIDRUG RESISTANCE PROTEIN MDTO"/>
    <property type="match status" value="1"/>
</dbReference>
<keyword evidence="5 7" id="KW-0472">Membrane</keyword>
<evidence type="ECO:0000256" key="3">
    <source>
        <dbReference type="ARBA" id="ARBA00022692"/>
    </source>
</evidence>
<gene>
    <name evidence="9" type="ORF">M0638_05645</name>
</gene>
<evidence type="ECO:0000256" key="4">
    <source>
        <dbReference type="ARBA" id="ARBA00022989"/>
    </source>
</evidence>
<sequence length="345" mass="35665">MTARASHPWHRAEWRLTVRATTGAVLAYLIATAFALPQGYWSVITALVVMQGSLGGTLGSAWDRMTATLAGAGTGAVVGVAGAALGLPFAVMLGLAVAPLAYLMAVRPAYRVAPVTAVIVLLDSSTGSALLPAMHRVAEIGLGGLVGILVSLLVLPSRANRIVVERTAAGFRRLGAVAALLLRSPPAPQAELDAANARFRVELRQVIAAAAEARREHATRLGTVPWDRLERVLRRLHSDLVFIGRAARAEGGRAAAALPVPAALAEVLPALFAACGTALEEEGPPPALGGLDSAIGDFAAALERLGGAVPRDAVALLFALEMLRRDLGDFLVELSGRRPVGPAPG</sequence>
<evidence type="ECO:0000256" key="6">
    <source>
        <dbReference type="ARBA" id="ARBA00043993"/>
    </source>
</evidence>
<dbReference type="PANTHER" id="PTHR30509">
    <property type="entry name" value="P-HYDROXYBENZOIC ACID EFFLUX PUMP SUBUNIT-RELATED"/>
    <property type="match status" value="1"/>
</dbReference>
<reference evidence="9" key="1">
    <citation type="submission" date="2022-04" db="EMBL/GenBank/DDBJ databases">
        <title>Roseomonas acroporae sp. nov., isolated from coral Acropora digitifera.</title>
        <authorList>
            <person name="Sun H."/>
        </authorList>
    </citation>
    <scope>NUCLEOTIDE SEQUENCE</scope>
    <source>
        <strain evidence="9">NAR14</strain>
    </source>
</reference>
<dbReference type="Pfam" id="PF13515">
    <property type="entry name" value="FUSC_2"/>
    <property type="match status" value="1"/>
</dbReference>
<comment type="similarity">
    <text evidence="6">Belongs to the YccS/YhfK family.</text>
</comment>
<evidence type="ECO:0000256" key="2">
    <source>
        <dbReference type="ARBA" id="ARBA00022475"/>
    </source>
</evidence>
<name>A0A9X1Y652_9PROT</name>
<keyword evidence="2" id="KW-1003">Cell membrane</keyword>
<evidence type="ECO:0000313" key="10">
    <source>
        <dbReference type="Proteomes" id="UP001139516"/>
    </source>
</evidence>
<proteinExistence type="inferred from homology"/>
<accession>A0A9X1Y652</accession>
<feature type="domain" description="Integral membrane bound transporter" evidence="8">
    <location>
        <begin position="26"/>
        <end position="150"/>
    </location>
</feature>
<evidence type="ECO:0000256" key="5">
    <source>
        <dbReference type="ARBA" id="ARBA00023136"/>
    </source>
</evidence>
<keyword evidence="4 7" id="KW-1133">Transmembrane helix</keyword>
<organism evidence="9 10">
    <name type="scientific">Roseomonas acroporae</name>
    <dbReference type="NCBI Taxonomy" id="2937791"/>
    <lineage>
        <taxon>Bacteria</taxon>
        <taxon>Pseudomonadati</taxon>
        <taxon>Pseudomonadota</taxon>
        <taxon>Alphaproteobacteria</taxon>
        <taxon>Acetobacterales</taxon>
        <taxon>Roseomonadaceae</taxon>
        <taxon>Roseomonas</taxon>
    </lineage>
</organism>
<keyword evidence="3 7" id="KW-0812">Transmembrane</keyword>
<feature type="transmembrane region" description="Helical" evidence="7">
    <location>
        <begin position="16"/>
        <end position="36"/>
    </location>
</feature>
<feature type="transmembrane region" description="Helical" evidence="7">
    <location>
        <begin position="82"/>
        <end position="105"/>
    </location>
</feature>
<keyword evidence="10" id="KW-1185">Reference proteome</keyword>
<dbReference type="InterPro" id="IPR049453">
    <property type="entry name" value="Memb_transporter_dom"/>
</dbReference>
<comment type="subcellular location">
    <subcellularLocation>
        <location evidence="1">Cell membrane</location>
        <topology evidence="1">Multi-pass membrane protein</topology>
    </subcellularLocation>
</comment>
<evidence type="ECO:0000259" key="8">
    <source>
        <dbReference type="Pfam" id="PF13515"/>
    </source>
</evidence>
<evidence type="ECO:0000313" key="9">
    <source>
        <dbReference type="EMBL" id="MCK8783863.1"/>
    </source>
</evidence>
<dbReference type="Proteomes" id="UP001139516">
    <property type="component" value="Unassembled WGS sequence"/>
</dbReference>
<dbReference type="RefSeq" id="WP_248665984.1">
    <property type="nucleotide sequence ID" value="NZ_JALPRX010000019.1"/>
</dbReference>
<dbReference type="EMBL" id="JALPRX010000019">
    <property type="protein sequence ID" value="MCK8783863.1"/>
    <property type="molecule type" value="Genomic_DNA"/>
</dbReference>
<dbReference type="GO" id="GO:0005886">
    <property type="term" value="C:plasma membrane"/>
    <property type="evidence" value="ECO:0007669"/>
    <property type="project" value="UniProtKB-SubCell"/>
</dbReference>
<comment type="caution">
    <text evidence="9">The sequence shown here is derived from an EMBL/GenBank/DDBJ whole genome shotgun (WGS) entry which is preliminary data.</text>
</comment>